<organism evidence="13 14">
    <name type="scientific">Lentinus tigrinus ALCF2SS1-6</name>
    <dbReference type="NCBI Taxonomy" id="1328759"/>
    <lineage>
        <taxon>Eukaryota</taxon>
        <taxon>Fungi</taxon>
        <taxon>Dikarya</taxon>
        <taxon>Basidiomycota</taxon>
        <taxon>Agaricomycotina</taxon>
        <taxon>Agaricomycetes</taxon>
        <taxon>Polyporales</taxon>
        <taxon>Polyporaceae</taxon>
        <taxon>Lentinus</taxon>
    </lineage>
</organism>
<name>A0A5C2SHG9_9APHY</name>
<evidence type="ECO:0000256" key="1">
    <source>
        <dbReference type="ARBA" id="ARBA00012513"/>
    </source>
</evidence>
<feature type="domain" description="Protein kinase" evidence="12">
    <location>
        <begin position="20"/>
        <end position="290"/>
    </location>
</feature>
<comment type="catalytic activity">
    <reaction evidence="7">
        <text>L-threonyl-[protein] + ATP = O-phospho-L-threonyl-[protein] + ADP + H(+)</text>
        <dbReference type="Rhea" id="RHEA:46608"/>
        <dbReference type="Rhea" id="RHEA-COMP:11060"/>
        <dbReference type="Rhea" id="RHEA-COMP:11605"/>
        <dbReference type="ChEBI" id="CHEBI:15378"/>
        <dbReference type="ChEBI" id="CHEBI:30013"/>
        <dbReference type="ChEBI" id="CHEBI:30616"/>
        <dbReference type="ChEBI" id="CHEBI:61977"/>
        <dbReference type="ChEBI" id="CHEBI:456216"/>
        <dbReference type="EC" id="2.7.11.1"/>
    </reaction>
</comment>
<evidence type="ECO:0000256" key="4">
    <source>
        <dbReference type="ARBA" id="ARBA00022741"/>
    </source>
</evidence>
<dbReference type="Pfam" id="PF00069">
    <property type="entry name" value="Pkinase"/>
    <property type="match status" value="1"/>
</dbReference>
<feature type="binding site" evidence="9">
    <location>
        <position position="54"/>
    </location>
    <ligand>
        <name>ATP</name>
        <dbReference type="ChEBI" id="CHEBI:30616"/>
    </ligand>
</feature>
<dbReference type="InterPro" id="IPR008271">
    <property type="entry name" value="Ser/Thr_kinase_AS"/>
</dbReference>
<dbReference type="PANTHER" id="PTHR43895">
    <property type="entry name" value="CALCIUM/CALMODULIN-DEPENDENT PROTEIN KINASE KINASE-RELATED"/>
    <property type="match status" value="1"/>
</dbReference>
<sequence>MGPAAESMPDLTGCVVDERYQLLTMLGAGAFGVVYHAIDVDPLSDPDRMDVAVKVISKSARSLRELEMVRQEVALQREVSNHQNVVQIYDAFEDDEYFFIILDLCRGGNLYEQACINEVYMGKDELLRGAFLSLISAVQACHQSRVYHRDLKPENIMTNEDGSEVYLADFGLATDKNVVNDRRVGTEGYMSPECLGSLGSSMPYCTRPSDVWALGVILINMITRRQPWGRAEPEDECFARFLTEPGMLKMTLPISDSAHTVLQRIFVLNPIRRITLTDLRRAILEVDTFFADHDELKEDERCGGQQSDKAAVGSIDHLEKDISDCEPEDGLWNYPRAVKKARLSEEWDDEVVYLIARFPIREADDDDDDDDSGSSTRTSSRDAYAKSESFPVVRDVPGVVEEDCDVVVHQRPKRKRADFSEP</sequence>
<dbReference type="GO" id="GO:0004674">
    <property type="term" value="F:protein serine/threonine kinase activity"/>
    <property type="evidence" value="ECO:0007669"/>
    <property type="project" value="UniProtKB-KW"/>
</dbReference>
<dbReference type="SMART" id="SM00220">
    <property type="entry name" value="S_TKc"/>
    <property type="match status" value="1"/>
</dbReference>
<dbReference type="EC" id="2.7.11.1" evidence="1"/>
<dbReference type="AlphaFoldDB" id="A0A5C2SHG9"/>
<evidence type="ECO:0000256" key="11">
    <source>
        <dbReference type="SAM" id="MobiDB-lite"/>
    </source>
</evidence>
<keyword evidence="5 13" id="KW-0418">Kinase</keyword>
<evidence type="ECO:0000256" key="10">
    <source>
        <dbReference type="RuleBase" id="RU000304"/>
    </source>
</evidence>
<evidence type="ECO:0000256" key="8">
    <source>
        <dbReference type="ARBA" id="ARBA00048679"/>
    </source>
</evidence>
<protein>
    <recommendedName>
        <fullName evidence="1">non-specific serine/threonine protein kinase</fullName>
        <ecNumber evidence="1">2.7.11.1</ecNumber>
    </recommendedName>
</protein>
<dbReference type="PROSITE" id="PS50011">
    <property type="entry name" value="PROTEIN_KINASE_DOM"/>
    <property type="match status" value="1"/>
</dbReference>
<dbReference type="Proteomes" id="UP000313359">
    <property type="component" value="Unassembled WGS sequence"/>
</dbReference>
<feature type="region of interest" description="Disordered" evidence="11">
    <location>
        <begin position="364"/>
        <end position="389"/>
    </location>
</feature>
<keyword evidence="3" id="KW-0808">Transferase</keyword>
<dbReference type="STRING" id="1328759.A0A5C2SHG9"/>
<dbReference type="SUPFAM" id="SSF56112">
    <property type="entry name" value="Protein kinase-like (PK-like)"/>
    <property type="match status" value="1"/>
</dbReference>
<dbReference type="InterPro" id="IPR017441">
    <property type="entry name" value="Protein_kinase_ATP_BS"/>
</dbReference>
<dbReference type="InterPro" id="IPR011009">
    <property type="entry name" value="Kinase-like_dom_sf"/>
</dbReference>
<dbReference type="GO" id="GO:0005524">
    <property type="term" value="F:ATP binding"/>
    <property type="evidence" value="ECO:0007669"/>
    <property type="project" value="UniProtKB-UniRule"/>
</dbReference>
<dbReference type="PROSITE" id="PS00108">
    <property type="entry name" value="PROTEIN_KINASE_ST"/>
    <property type="match status" value="1"/>
</dbReference>
<comment type="catalytic activity">
    <reaction evidence="8">
        <text>L-seryl-[protein] + ATP = O-phospho-L-seryl-[protein] + ADP + H(+)</text>
        <dbReference type="Rhea" id="RHEA:17989"/>
        <dbReference type="Rhea" id="RHEA-COMP:9863"/>
        <dbReference type="Rhea" id="RHEA-COMP:11604"/>
        <dbReference type="ChEBI" id="CHEBI:15378"/>
        <dbReference type="ChEBI" id="CHEBI:29999"/>
        <dbReference type="ChEBI" id="CHEBI:30616"/>
        <dbReference type="ChEBI" id="CHEBI:83421"/>
        <dbReference type="ChEBI" id="CHEBI:456216"/>
        <dbReference type="EC" id="2.7.11.1"/>
    </reaction>
</comment>
<gene>
    <name evidence="13" type="ORF">L227DRAFT_651442</name>
</gene>
<evidence type="ECO:0000256" key="5">
    <source>
        <dbReference type="ARBA" id="ARBA00022777"/>
    </source>
</evidence>
<evidence type="ECO:0000256" key="6">
    <source>
        <dbReference type="ARBA" id="ARBA00022840"/>
    </source>
</evidence>
<dbReference type="GO" id="GO:0007165">
    <property type="term" value="P:signal transduction"/>
    <property type="evidence" value="ECO:0007669"/>
    <property type="project" value="TreeGrafter"/>
</dbReference>
<evidence type="ECO:0000256" key="9">
    <source>
        <dbReference type="PROSITE-ProRule" id="PRU10141"/>
    </source>
</evidence>
<evidence type="ECO:0000313" key="14">
    <source>
        <dbReference type="Proteomes" id="UP000313359"/>
    </source>
</evidence>
<dbReference type="PROSITE" id="PS00107">
    <property type="entry name" value="PROTEIN_KINASE_ATP"/>
    <property type="match status" value="1"/>
</dbReference>
<evidence type="ECO:0000256" key="3">
    <source>
        <dbReference type="ARBA" id="ARBA00022679"/>
    </source>
</evidence>
<dbReference type="Gene3D" id="1.10.510.10">
    <property type="entry name" value="Transferase(Phosphotransferase) domain 1"/>
    <property type="match status" value="1"/>
</dbReference>
<dbReference type="PANTHER" id="PTHR43895:SF32">
    <property type="entry name" value="SERINE_THREONINE-PROTEIN KINASE CHK1"/>
    <property type="match status" value="1"/>
</dbReference>
<dbReference type="OrthoDB" id="541276at2759"/>
<evidence type="ECO:0000256" key="2">
    <source>
        <dbReference type="ARBA" id="ARBA00022527"/>
    </source>
</evidence>
<reference evidence="13" key="1">
    <citation type="journal article" date="2018" name="Genome Biol. Evol.">
        <title>Genomics and development of Lentinus tigrinus, a white-rot wood-decaying mushroom with dimorphic fruiting bodies.</title>
        <authorList>
            <person name="Wu B."/>
            <person name="Xu Z."/>
            <person name="Knudson A."/>
            <person name="Carlson A."/>
            <person name="Chen N."/>
            <person name="Kovaka S."/>
            <person name="LaButti K."/>
            <person name="Lipzen A."/>
            <person name="Pennachio C."/>
            <person name="Riley R."/>
            <person name="Schakwitz W."/>
            <person name="Umezawa K."/>
            <person name="Ohm R.A."/>
            <person name="Grigoriev I.V."/>
            <person name="Nagy L.G."/>
            <person name="Gibbons J."/>
            <person name="Hibbett D."/>
        </authorList>
    </citation>
    <scope>NUCLEOTIDE SEQUENCE [LARGE SCALE GENOMIC DNA]</scope>
    <source>
        <strain evidence="13">ALCF2SS1-6</strain>
    </source>
</reference>
<evidence type="ECO:0000259" key="12">
    <source>
        <dbReference type="PROSITE" id="PS50011"/>
    </source>
</evidence>
<evidence type="ECO:0000256" key="7">
    <source>
        <dbReference type="ARBA" id="ARBA00047899"/>
    </source>
</evidence>
<dbReference type="EMBL" id="ML122257">
    <property type="protein sequence ID" value="RPD63190.1"/>
    <property type="molecule type" value="Genomic_DNA"/>
</dbReference>
<keyword evidence="2 10" id="KW-0723">Serine/threonine-protein kinase</keyword>
<accession>A0A5C2SHG9</accession>
<evidence type="ECO:0000313" key="13">
    <source>
        <dbReference type="EMBL" id="RPD63190.1"/>
    </source>
</evidence>
<dbReference type="InterPro" id="IPR000719">
    <property type="entry name" value="Prot_kinase_dom"/>
</dbReference>
<keyword evidence="14" id="KW-1185">Reference proteome</keyword>
<proteinExistence type="inferred from homology"/>
<keyword evidence="6 9" id="KW-0067">ATP-binding</keyword>
<keyword evidence="4 9" id="KW-0547">Nucleotide-binding</keyword>
<comment type="similarity">
    <text evidence="10">Belongs to the protein kinase superfamily.</text>
</comment>